<dbReference type="SUPFAM" id="SSF46600">
    <property type="entry name" value="C-terminal UvrC-binding domain of UvrB"/>
    <property type="match status" value="1"/>
</dbReference>
<feature type="domain" description="GIY-YIG" evidence="7">
    <location>
        <begin position="15"/>
        <end position="94"/>
    </location>
</feature>
<dbReference type="Pfam" id="PF08459">
    <property type="entry name" value="UvrC_RNaseH_dom"/>
    <property type="match status" value="1"/>
</dbReference>
<evidence type="ECO:0008006" key="11">
    <source>
        <dbReference type="Google" id="ProtNLM"/>
    </source>
</evidence>
<dbReference type="PANTHER" id="PTHR30562">
    <property type="entry name" value="UVRC/OXIDOREDUCTASE"/>
    <property type="match status" value="1"/>
</dbReference>
<keyword evidence="5" id="KW-0234">DNA repair</keyword>
<dbReference type="InterPro" id="IPR038476">
    <property type="entry name" value="UvrC_RNase_H_dom_sf"/>
</dbReference>
<dbReference type="FunFam" id="3.40.1440.10:FF:000001">
    <property type="entry name" value="UvrABC system protein C"/>
    <property type="match status" value="1"/>
</dbReference>
<evidence type="ECO:0000313" key="9">
    <source>
        <dbReference type="EMBL" id="PIZ46082.1"/>
    </source>
</evidence>
<keyword evidence="4" id="KW-0267">Excision nuclease</keyword>
<keyword evidence="3" id="KW-0228">DNA excision</keyword>
<gene>
    <name evidence="9" type="ORF">COY32_03945</name>
</gene>
<evidence type="ECO:0000256" key="2">
    <source>
        <dbReference type="ARBA" id="ARBA00022763"/>
    </source>
</evidence>
<dbReference type="CDD" id="cd10434">
    <property type="entry name" value="GIY-YIG_UvrC_Cho"/>
    <property type="match status" value="1"/>
</dbReference>
<dbReference type="GO" id="GO:0006289">
    <property type="term" value="P:nucleotide-excision repair"/>
    <property type="evidence" value="ECO:0007669"/>
    <property type="project" value="InterPro"/>
</dbReference>
<protein>
    <recommendedName>
        <fullName evidence="11">Excinuclease ABC subunit C</fullName>
    </recommendedName>
</protein>
<dbReference type="Pfam" id="PF01541">
    <property type="entry name" value="GIY-YIG"/>
    <property type="match status" value="1"/>
</dbReference>
<dbReference type="InterPro" id="IPR001943">
    <property type="entry name" value="UVR_dom"/>
</dbReference>
<dbReference type="AlphaFoldDB" id="A0A2M7TIC2"/>
<evidence type="ECO:0000256" key="5">
    <source>
        <dbReference type="ARBA" id="ARBA00023204"/>
    </source>
</evidence>
<feature type="domain" description="UvrC family homology region profile" evidence="8">
    <location>
        <begin position="275"/>
        <end position="380"/>
    </location>
</feature>
<evidence type="ECO:0000259" key="8">
    <source>
        <dbReference type="PROSITE" id="PS50165"/>
    </source>
</evidence>
<proteinExistence type="predicted"/>
<dbReference type="EMBL" id="PFNL01000112">
    <property type="protein sequence ID" value="PIZ46082.1"/>
    <property type="molecule type" value="Genomic_DNA"/>
</dbReference>
<dbReference type="Pfam" id="PF02151">
    <property type="entry name" value="UVR"/>
    <property type="match status" value="1"/>
</dbReference>
<dbReference type="InterPro" id="IPR050066">
    <property type="entry name" value="UvrABC_protein_C"/>
</dbReference>
<accession>A0A2M7TIC2</accession>
<reference evidence="10" key="1">
    <citation type="submission" date="2017-09" db="EMBL/GenBank/DDBJ databases">
        <title>Depth-based differentiation of microbial function through sediment-hosted aquifers and enrichment of novel symbionts in the deep terrestrial subsurface.</title>
        <authorList>
            <person name="Probst A.J."/>
            <person name="Ladd B."/>
            <person name="Jarett J.K."/>
            <person name="Geller-Mcgrath D.E."/>
            <person name="Sieber C.M.K."/>
            <person name="Emerson J.B."/>
            <person name="Anantharaman K."/>
            <person name="Thomas B.C."/>
            <person name="Malmstrom R."/>
            <person name="Stieglmeier M."/>
            <person name="Klingl A."/>
            <person name="Woyke T."/>
            <person name="Ryan C.M."/>
            <person name="Banfield J.F."/>
        </authorList>
    </citation>
    <scope>NUCLEOTIDE SEQUENCE [LARGE SCALE GENOMIC DNA]</scope>
</reference>
<evidence type="ECO:0000256" key="4">
    <source>
        <dbReference type="ARBA" id="ARBA00022881"/>
    </source>
</evidence>
<name>A0A2M7TIC2_UNCKA</name>
<dbReference type="InterPro" id="IPR036876">
    <property type="entry name" value="UVR_dom_sf"/>
</dbReference>
<dbReference type="Proteomes" id="UP000228920">
    <property type="component" value="Unassembled WGS sequence"/>
</dbReference>
<dbReference type="SUPFAM" id="SSF82771">
    <property type="entry name" value="GIY-YIG endonuclease"/>
    <property type="match status" value="1"/>
</dbReference>
<dbReference type="GO" id="GO:0009381">
    <property type="term" value="F:excinuclease ABC activity"/>
    <property type="evidence" value="ECO:0007669"/>
    <property type="project" value="InterPro"/>
</dbReference>
<dbReference type="Gene3D" id="4.10.860.10">
    <property type="entry name" value="UVR domain"/>
    <property type="match status" value="1"/>
</dbReference>
<keyword evidence="2" id="KW-0227">DNA damage</keyword>
<dbReference type="Gene3D" id="3.40.1440.10">
    <property type="entry name" value="GIY-YIG endonuclease"/>
    <property type="match status" value="1"/>
</dbReference>
<dbReference type="InterPro" id="IPR035901">
    <property type="entry name" value="GIY-YIG_endonuc_sf"/>
</dbReference>
<dbReference type="Gene3D" id="3.30.420.340">
    <property type="entry name" value="UvrC, RNAse H endonuclease domain"/>
    <property type="match status" value="1"/>
</dbReference>
<evidence type="ECO:0000259" key="6">
    <source>
        <dbReference type="PROSITE" id="PS50151"/>
    </source>
</evidence>
<sequence>MQQSLLETSISKLPKRPGIYIFRDETQKPLYIGKSKSIKERVKQYFTLRSHLGKRTHRLIKESVCIDYVETETEFEALLLEADYIKRYKPPFNTQWKDDKQYLYIKIQNANVKKKKGITVTLNEKRWPYVSISRRIDDPDALFFGPFPSSTIVRAVLRTLRRVFPWCKYASDKEHINAKRPCFYSHIGLCPGICKNTSTLKQYWGEIDQLVRLLNGNKKSVLKHYETLMNTASRKLDYETAAQHRDTISQLHYITQNFHSARDYAANINLKEDVRAKEIVALYRALLLQAPQDIHAVVIEGFDISNLGKTNTVGSHVVFVGGDPEKSRYRRYKINHKDLPDDFAAMGEMLSRRFKKLSSDKSERVDLILIDGGAGQLSVAIQAAEKYGITVPIFGLAKKEETLVTQTEDTYTQFTLPKTSEARALVQRIRDEAHRFAQRYHKLLRSKQMLS</sequence>
<comment type="caution">
    <text evidence="9">The sequence shown here is derived from an EMBL/GenBank/DDBJ whole genome shotgun (WGS) entry which is preliminary data.</text>
</comment>
<dbReference type="PROSITE" id="PS50165">
    <property type="entry name" value="UVRC"/>
    <property type="match status" value="1"/>
</dbReference>
<dbReference type="InterPro" id="IPR000305">
    <property type="entry name" value="GIY-YIG_endonuc"/>
</dbReference>
<dbReference type="PROSITE" id="PS50151">
    <property type="entry name" value="UVR"/>
    <property type="match status" value="1"/>
</dbReference>
<dbReference type="InterPro" id="IPR047296">
    <property type="entry name" value="GIY-YIG_UvrC_Cho"/>
</dbReference>
<dbReference type="SMART" id="SM00465">
    <property type="entry name" value="GIYc"/>
    <property type="match status" value="1"/>
</dbReference>
<dbReference type="GO" id="GO:0009380">
    <property type="term" value="C:excinuclease repair complex"/>
    <property type="evidence" value="ECO:0007669"/>
    <property type="project" value="TreeGrafter"/>
</dbReference>
<evidence type="ECO:0000256" key="3">
    <source>
        <dbReference type="ARBA" id="ARBA00022769"/>
    </source>
</evidence>
<organism evidence="9 10">
    <name type="scientific">candidate division WWE3 bacterium CG_4_10_14_0_2_um_filter_41_14</name>
    <dbReference type="NCBI Taxonomy" id="1975072"/>
    <lineage>
        <taxon>Bacteria</taxon>
        <taxon>Katanobacteria</taxon>
    </lineage>
</organism>
<dbReference type="PROSITE" id="PS50164">
    <property type="entry name" value="GIY_YIG"/>
    <property type="match status" value="1"/>
</dbReference>
<evidence type="ECO:0000313" key="10">
    <source>
        <dbReference type="Proteomes" id="UP000228920"/>
    </source>
</evidence>
<evidence type="ECO:0000259" key="7">
    <source>
        <dbReference type="PROSITE" id="PS50164"/>
    </source>
</evidence>
<feature type="domain" description="UVR" evidence="6">
    <location>
        <begin position="219"/>
        <end position="254"/>
    </location>
</feature>
<dbReference type="PANTHER" id="PTHR30562:SF1">
    <property type="entry name" value="UVRABC SYSTEM PROTEIN C"/>
    <property type="match status" value="1"/>
</dbReference>
<keyword evidence="1" id="KW-0963">Cytoplasm</keyword>
<evidence type="ECO:0000256" key="1">
    <source>
        <dbReference type="ARBA" id="ARBA00022490"/>
    </source>
</evidence>
<dbReference type="InterPro" id="IPR001162">
    <property type="entry name" value="UvrC_RNase_H_dom"/>
</dbReference>